<evidence type="ECO:0000313" key="3">
    <source>
        <dbReference type="EMBL" id="NIJ00223.1"/>
    </source>
</evidence>
<evidence type="ECO:0000256" key="1">
    <source>
        <dbReference type="SAM" id="MobiDB-lite"/>
    </source>
</evidence>
<keyword evidence="2" id="KW-1133">Transmembrane helix</keyword>
<feature type="transmembrane region" description="Helical" evidence="2">
    <location>
        <begin position="336"/>
        <end position="361"/>
    </location>
</feature>
<feature type="transmembrane region" description="Helical" evidence="2">
    <location>
        <begin position="382"/>
        <end position="403"/>
    </location>
</feature>
<feature type="transmembrane region" description="Helical" evidence="2">
    <location>
        <begin position="502"/>
        <end position="527"/>
    </location>
</feature>
<feature type="transmembrane region" description="Helical" evidence="2">
    <location>
        <begin position="309"/>
        <end position="330"/>
    </location>
</feature>
<proteinExistence type="predicted"/>
<keyword evidence="4" id="KW-1185">Reference proteome</keyword>
<reference evidence="3 4" key="1">
    <citation type="submission" date="2020-03" db="EMBL/GenBank/DDBJ databases">
        <title>Genomic Encyclopedia of Type Strains, Phase III (KMG-III): the genomes of soil and plant-associated and newly described type strains.</title>
        <authorList>
            <person name="Whitman W."/>
        </authorList>
    </citation>
    <scope>NUCLEOTIDE SEQUENCE [LARGE SCALE GENOMIC DNA]</scope>
    <source>
        <strain evidence="3 4">CECT 4207</strain>
    </source>
</reference>
<gene>
    <name evidence="3" type="ORF">FHR86_000521</name>
</gene>
<keyword evidence="2" id="KW-0812">Transmembrane</keyword>
<accession>A0ABX0TCI2</accession>
<feature type="transmembrane region" description="Helical" evidence="2">
    <location>
        <begin position="415"/>
        <end position="436"/>
    </location>
</feature>
<feature type="transmembrane region" description="Helical" evidence="2">
    <location>
        <begin position="37"/>
        <end position="59"/>
    </location>
</feature>
<dbReference type="EMBL" id="JAAOZD010000001">
    <property type="protein sequence ID" value="NIJ00223.1"/>
    <property type="molecule type" value="Genomic_DNA"/>
</dbReference>
<feature type="transmembrane region" description="Helical" evidence="2">
    <location>
        <begin position="174"/>
        <end position="196"/>
    </location>
</feature>
<keyword evidence="2" id="KW-0472">Membrane</keyword>
<feature type="compositionally biased region" description="Polar residues" evidence="1">
    <location>
        <begin position="552"/>
        <end position="562"/>
    </location>
</feature>
<feature type="transmembrane region" description="Helical" evidence="2">
    <location>
        <begin position="221"/>
        <end position="241"/>
    </location>
</feature>
<feature type="region of interest" description="Disordered" evidence="1">
    <location>
        <begin position="531"/>
        <end position="562"/>
    </location>
</feature>
<dbReference type="Proteomes" id="UP000802392">
    <property type="component" value="Unassembled WGS sequence"/>
</dbReference>
<dbReference type="RefSeq" id="WP_167263594.1">
    <property type="nucleotide sequence ID" value="NZ_BAAAVO010000002.1"/>
</dbReference>
<comment type="caution">
    <text evidence="3">The sequence shown here is derived from an EMBL/GenBank/DDBJ whole genome shotgun (WGS) entry which is preliminary data.</text>
</comment>
<protein>
    <submittedName>
        <fullName evidence="3">Uncharacterized protein</fullName>
    </submittedName>
</protein>
<evidence type="ECO:0000313" key="4">
    <source>
        <dbReference type="Proteomes" id="UP000802392"/>
    </source>
</evidence>
<name>A0ABX0TCI2_9MICC</name>
<organism evidence="3 4">
    <name type="scientific">Paenarthrobacter ilicis</name>
    <dbReference type="NCBI Taxonomy" id="43665"/>
    <lineage>
        <taxon>Bacteria</taxon>
        <taxon>Bacillati</taxon>
        <taxon>Actinomycetota</taxon>
        <taxon>Actinomycetes</taxon>
        <taxon>Micrococcales</taxon>
        <taxon>Micrococcaceae</taxon>
        <taxon>Paenarthrobacter</taxon>
    </lineage>
</organism>
<feature type="transmembrane region" description="Helical" evidence="2">
    <location>
        <begin position="79"/>
        <end position="97"/>
    </location>
</feature>
<feature type="transmembrane region" description="Helical" evidence="2">
    <location>
        <begin position="122"/>
        <end position="142"/>
    </location>
</feature>
<sequence length="562" mass="58862">MPAFFFLGPVIGAVVVYLIFRVQVWSRPDPNAVASHGLWVGIVGWMASSLQGAMSAGLLSPDPMLNNYPATPDQLFQALGWPVAACLAVHALGQLSYPRGKNRSKNSGYVSPGIRDLLPRKLAWTVGAVFAYSAAAIAWIAWLPAYAPAPAFRPESYTGTLIQGQNGRIPGYELALWLAAALLLLALGTMLVLLLIAKRRPLETLDDADNQQLHRISANRLLRTVATIAAGLATIAGNFAVLPEPGPSWQPSWFNALGAVNMVVLLAMLWWPVPVFPSLLQARQATSARGLLADQGTHGAARLSVNMGVGLGALGGLAAVGGLGTMYALTQPANMWMLPIAVGLVAVLLLAGIAGGEVLLGRNYGRDGAPAVWPVRAVSRGLFIYAMASAYMLLAVIVFVAAGQDPAQPFKPTTWPWAAGTTVAAAAVGTLAIFAVRRRRGIPEGAGEAGLDAALKAISMYRIVRTLSAYCLGQAGVLLMTSPESWDGFFPISPGTFPVGPHPAVTAGMVLAVIAVITAIVPVRSLLRTIPRGNRPHTADEADAPGHAPMTGTASGQSKLDP</sequence>
<evidence type="ECO:0000256" key="2">
    <source>
        <dbReference type="SAM" id="Phobius"/>
    </source>
</evidence>
<feature type="transmembrane region" description="Helical" evidence="2">
    <location>
        <begin position="253"/>
        <end position="273"/>
    </location>
</feature>
<feature type="transmembrane region" description="Helical" evidence="2">
    <location>
        <begin position="6"/>
        <end position="25"/>
    </location>
</feature>
<feature type="transmembrane region" description="Helical" evidence="2">
    <location>
        <begin position="463"/>
        <end position="482"/>
    </location>
</feature>